<accession>A0ABW2LU10</accession>
<comment type="caution">
    <text evidence="2">The sequence shown here is derived from an EMBL/GenBank/DDBJ whole genome shotgun (WGS) entry which is preliminary data.</text>
</comment>
<gene>
    <name evidence="2" type="ORF">ACFQO9_04570</name>
</gene>
<keyword evidence="1" id="KW-0812">Transmembrane</keyword>
<name>A0ABW2LU10_9FLAO</name>
<organism evidence="2 3">
    <name type="scientific">Chryseobacterium zhengzhouense</name>
    <dbReference type="NCBI Taxonomy" id="1636086"/>
    <lineage>
        <taxon>Bacteria</taxon>
        <taxon>Pseudomonadati</taxon>
        <taxon>Bacteroidota</taxon>
        <taxon>Flavobacteriia</taxon>
        <taxon>Flavobacteriales</taxon>
        <taxon>Weeksellaceae</taxon>
        <taxon>Chryseobacterium group</taxon>
        <taxon>Chryseobacterium</taxon>
    </lineage>
</organism>
<evidence type="ECO:0000256" key="1">
    <source>
        <dbReference type="SAM" id="Phobius"/>
    </source>
</evidence>
<feature type="transmembrane region" description="Helical" evidence="1">
    <location>
        <begin position="20"/>
        <end position="41"/>
    </location>
</feature>
<evidence type="ECO:0000313" key="3">
    <source>
        <dbReference type="Proteomes" id="UP001596550"/>
    </source>
</evidence>
<proteinExistence type="predicted"/>
<dbReference type="RefSeq" id="WP_378174441.1">
    <property type="nucleotide sequence ID" value="NZ_JBHTCR010000002.1"/>
</dbReference>
<keyword evidence="1" id="KW-0472">Membrane</keyword>
<reference evidence="3" key="1">
    <citation type="journal article" date="2019" name="Int. J. Syst. Evol. Microbiol.">
        <title>The Global Catalogue of Microorganisms (GCM) 10K type strain sequencing project: providing services to taxonomists for standard genome sequencing and annotation.</title>
        <authorList>
            <consortium name="The Broad Institute Genomics Platform"/>
            <consortium name="The Broad Institute Genome Sequencing Center for Infectious Disease"/>
            <person name="Wu L."/>
            <person name="Ma J."/>
        </authorList>
    </citation>
    <scope>NUCLEOTIDE SEQUENCE [LARGE SCALE GENOMIC DNA]</scope>
    <source>
        <strain evidence="3">CCUG 54781</strain>
    </source>
</reference>
<keyword evidence="1" id="KW-1133">Transmembrane helix</keyword>
<sequence>MKTTIKIQEPMNNPNKKTEIQTLLFGLAAIAVIILFTYAFSKNFAEKEIAKMEELKIHNEGVGKIANDKIDSALLQGSTISAKVGNLEGQVFEQGKSIYRIEQSQDKNFNELKKFKNEKNNIPPASADEQYEYLSKYKYKPY</sequence>
<dbReference type="EMBL" id="JBHTCR010000002">
    <property type="protein sequence ID" value="MFC7345991.1"/>
    <property type="molecule type" value="Genomic_DNA"/>
</dbReference>
<protein>
    <submittedName>
        <fullName evidence="2">Uncharacterized protein</fullName>
    </submittedName>
</protein>
<evidence type="ECO:0000313" key="2">
    <source>
        <dbReference type="EMBL" id="MFC7345991.1"/>
    </source>
</evidence>
<dbReference type="Proteomes" id="UP001596550">
    <property type="component" value="Unassembled WGS sequence"/>
</dbReference>
<keyword evidence="3" id="KW-1185">Reference proteome</keyword>